<proteinExistence type="predicted"/>
<protein>
    <submittedName>
        <fullName evidence="1">Swarming motility protein SwrAA</fullName>
    </submittedName>
</protein>
<dbReference type="Proteomes" id="UP001197974">
    <property type="component" value="Chromosome"/>
</dbReference>
<name>A0ABY9JUX4_9BACI</name>
<sequence length="122" mass="14314">MSKRASALRKERFEDLFHQFKAVDQESNLSNTKIFIGIQQFCLYIANYTSIKEISSIDEQTVEEFFSYLIKEQKRLGVNLTDIKRTILAIQDFTNISSMNYLFDFSLNNTSLWTNLQSSSRF</sequence>
<dbReference type="Pfam" id="PF17423">
    <property type="entry name" value="SwrA"/>
    <property type="match status" value="1"/>
</dbReference>
<evidence type="ECO:0000313" key="2">
    <source>
        <dbReference type="Proteomes" id="UP001197974"/>
    </source>
</evidence>
<dbReference type="EMBL" id="CP129013">
    <property type="protein sequence ID" value="WLR41476.1"/>
    <property type="molecule type" value="Genomic_DNA"/>
</dbReference>
<organism evidence="1 2">
    <name type="scientific">Bacillus carboniphilus</name>
    <dbReference type="NCBI Taxonomy" id="86663"/>
    <lineage>
        <taxon>Bacteria</taxon>
        <taxon>Bacillati</taxon>
        <taxon>Bacillota</taxon>
        <taxon>Bacilli</taxon>
        <taxon>Bacillales</taxon>
        <taxon>Bacillaceae</taxon>
        <taxon>Bacillus</taxon>
    </lineage>
</organism>
<reference evidence="1 2" key="1">
    <citation type="submission" date="2023-06" db="EMBL/GenBank/DDBJ databases">
        <title>Five Gram-positive bacteria isolated from mangrove sediments in Shenzhen, Guangdong, China.</title>
        <authorList>
            <person name="Yu S."/>
            <person name="Zheng W."/>
            <person name="Huang Y."/>
        </authorList>
    </citation>
    <scope>NUCLEOTIDE SEQUENCE [LARGE SCALE GENOMIC DNA]</scope>
    <source>
        <strain evidence="1 2">SaN35-3</strain>
    </source>
</reference>
<accession>A0ABY9JUX4</accession>
<evidence type="ECO:0000313" key="1">
    <source>
        <dbReference type="EMBL" id="WLR41476.1"/>
    </source>
</evidence>
<dbReference type="InterPro" id="IPR035388">
    <property type="entry name" value="SwrA"/>
</dbReference>
<gene>
    <name evidence="1" type="ORF">LC087_11270</name>
</gene>
<dbReference type="RefSeq" id="WP_226541584.1">
    <property type="nucleotide sequence ID" value="NZ_CP129013.1"/>
</dbReference>
<keyword evidence="2" id="KW-1185">Reference proteome</keyword>